<dbReference type="InterPro" id="IPR012902">
    <property type="entry name" value="N_methyl_site"/>
</dbReference>
<dbReference type="PROSITE" id="PS00409">
    <property type="entry name" value="PROKAR_NTER_METHYL"/>
    <property type="match status" value="1"/>
</dbReference>
<comment type="subcellular location">
    <subcellularLocation>
        <location evidence="1">Membrane</location>
        <topology evidence="1">Single-pass membrane protein</topology>
    </subcellularLocation>
</comment>
<dbReference type="GO" id="GO:0015627">
    <property type="term" value="C:type II protein secretion system complex"/>
    <property type="evidence" value="ECO:0007669"/>
    <property type="project" value="InterPro"/>
</dbReference>
<dbReference type="Gene3D" id="3.30.700.10">
    <property type="entry name" value="Glycoprotein, Type 4 Pilin"/>
    <property type="match status" value="1"/>
</dbReference>
<dbReference type="InterPro" id="IPR000983">
    <property type="entry name" value="Bac_GSPG_pilin"/>
</dbReference>
<dbReference type="Proteomes" id="UP000179057">
    <property type="component" value="Unassembled WGS sequence"/>
</dbReference>
<dbReference type="EMBL" id="MGIV01000014">
    <property type="protein sequence ID" value="OGM94248.1"/>
    <property type="molecule type" value="Genomic_DNA"/>
</dbReference>
<keyword evidence="2" id="KW-0488">Methylation</keyword>
<proteinExistence type="predicted"/>
<feature type="transmembrane region" description="Helical" evidence="6">
    <location>
        <begin position="21"/>
        <end position="44"/>
    </location>
</feature>
<evidence type="ECO:0000256" key="2">
    <source>
        <dbReference type="ARBA" id="ARBA00022481"/>
    </source>
</evidence>
<protein>
    <recommendedName>
        <fullName evidence="9">Type II secretion system protein GspG C-terminal domain-containing protein</fullName>
    </recommendedName>
</protein>
<evidence type="ECO:0000313" key="7">
    <source>
        <dbReference type="EMBL" id="OGM94248.1"/>
    </source>
</evidence>
<dbReference type="NCBIfam" id="TIGR02532">
    <property type="entry name" value="IV_pilin_GFxxxE"/>
    <property type="match status" value="1"/>
</dbReference>
<evidence type="ECO:0000256" key="1">
    <source>
        <dbReference type="ARBA" id="ARBA00004167"/>
    </source>
</evidence>
<evidence type="ECO:0000256" key="6">
    <source>
        <dbReference type="SAM" id="Phobius"/>
    </source>
</evidence>
<dbReference type="PANTHER" id="PTHR30093">
    <property type="entry name" value="GENERAL SECRETION PATHWAY PROTEIN G"/>
    <property type="match status" value="1"/>
</dbReference>
<keyword evidence="4 6" id="KW-1133">Transmembrane helix</keyword>
<reference evidence="7 8" key="1">
    <citation type="journal article" date="2016" name="Nat. Commun.">
        <title>Thousands of microbial genomes shed light on interconnected biogeochemical processes in an aquifer system.</title>
        <authorList>
            <person name="Anantharaman K."/>
            <person name="Brown C.T."/>
            <person name="Hug L.A."/>
            <person name="Sharon I."/>
            <person name="Castelle C.J."/>
            <person name="Probst A.J."/>
            <person name="Thomas B.C."/>
            <person name="Singh A."/>
            <person name="Wilkins M.J."/>
            <person name="Karaoz U."/>
            <person name="Brodie E.L."/>
            <person name="Williams K.H."/>
            <person name="Hubbard S.S."/>
            <person name="Banfield J.F."/>
        </authorList>
    </citation>
    <scope>NUCLEOTIDE SEQUENCE [LARGE SCALE GENOMIC DNA]</scope>
</reference>
<dbReference type="GO" id="GO:0015628">
    <property type="term" value="P:protein secretion by the type II secretion system"/>
    <property type="evidence" value="ECO:0007669"/>
    <property type="project" value="InterPro"/>
</dbReference>
<dbReference type="PANTHER" id="PTHR30093:SF44">
    <property type="entry name" value="TYPE II SECRETION SYSTEM CORE PROTEIN G"/>
    <property type="match status" value="1"/>
</dbReference>
<evidence type="ECO:0000256" key="3">
    <source>
        <dbReference type="ARBA" id="ARBA00022692"/>
    </source>
</evidence>
<dbReference type="SUPFAM" id="SSF54523">
    <property type="entry name" value="Pili subunits"/>
    <property type="match status" value="1"/>
</dbReference>
<evidence type="ECO:0008006" key="9">
    <source>
        <dbReference type="Google" id="ProtNLM"/>
    </source>
</evidence>
<keyword evidence="5 6" id="KW-0472">Membrane</keyword>
<dbReference type="Pfam" id="PF07963">
    <property type="entry name" value="N_methyl"/>
    <property type="match status" value="1"/>
</dbReference>
<name>A0A1F8E216_9BACT</name>
<gene>
    <name evidence="7" type="ORF">A2610_03020</name>
</gene>
<dbReference type="InterPro" id="IPR045584">
    <property type="entry name" value="Pilin-like"/>
</dbReference>
<dbReference type="PRINTS" id="PR00813">
    <property type="entry name" value="BCTERIALGSPG"/>
</dbReference>
<dbReference type="GO" id="GO:0016020">
    <property type="term" value="C:membrane"/>
    <property type="evidence" value="ECO:0007669"/>
    <property type="project" value="UniProtKB-SubCell"/>
</dbReference>
<comment type="caution">
    <text evidence="7">The sequence shown here is derived from an EMBL/GenBank/DDBJ whole genome shotgun (WGS) entry which is preliminary data.</text>
</comment>
<evidence type="ECO:0000313" key="8">
    <source>
        <dbReference type="Proteomes" id="UP000179057"/>
    </source>
</evidence>
<organism evidence="7 8">
    <name type="scientific">Candidatus Wolfebacteria bacterium RIFOXYD1_FULL_48_65</name>
    <dbReference type="NCBI Taxonomy" id="1802561"/>
    <lineage>
        <taxon>Bacteria</taxon>
        <taxon>Candidatus Wolfeibacteriota</taxon>
    </lineage>
</organism>
<evidence type="ECO:0000256" key="4">
    <source>
        <dbReference type="ARBA" id="ARBA00022989"/>
    </source>
</evidence>
<keyword evidence="3 6" id="KW-0812">Transmembrane</keyword>
<accession>A0A1F8E216</accession>
<evidence type="ECO:0000256" key="5">
    <source>
        <dbReference type="ARBA" id="ARBA00023136"/>
    </source>
</evidence>
<sequence>MKILQYKKGSALIRQATEKGFTLVEMLIVIAIVAILASVALVSVRGVREAAADTKRISDLSKVQTLLEIYYNKQGTYPNVSTWDALETELKAKNITATDIPQDPLGDTRSYAYGIQPSTFQRYILRAQLLDSDHRNLTDANEIDTTEYGVDCNDTSGYYCISSF</sequence>
<dbReference type="AlphaFoldDB" id="A0A1F8E216"/>